<evidence type="ECO:0000256" key="3">
    <source>
        <dbReference type="ARBA" id="ARBA00022448"/>
    </source>
</evidence>
<keyword evidence="7 11" id="KW-1133">Transmembrane helix</keyword>
<evidence type="ECO:0000256" key="8">
    <source>
        <dbReference type="ARBA" id="ARBA00023065"/>
    </source>
</evidence>
<dbReference type="AlphaFoldDB" id="A0A915KEK0"/>
<feature type="transmembrane region" description="Helical" evidence="11">
    <location>
        <begin position="563"/>
        <end position="583"/>
    </location>
</feature>
<dbReference type="Pfam" id="PF03189">
    <property type="entry name" value="Otopetrin"/>
    <property type="match status" value="1"/>
</dbReference>
<dbReference type="GO" id="GO:0005886">
    <property type="term" value="C:plasma membrane"/>
    <property type="evidence" value="ECO:0007669"/>
    <property type="project" value="UniProtKB-SubCell"/>
</dbReference>
<accession>A0A915KEK0</accession>
<name>A0A915KEK0_ROMCU</name>
<feature type="transmembrane region" description="Helical" evidence="11">
    <location>
        <begin position="179"/>
        <end position="204"/>
    </location>
</feature>
<keyword evidence="4" id="KW-1003">Cell membrane</keyword>
<keyword evidence="12" id="KW-1185">Reference proteome</keyword>
<evidence type="ECO:0000313" key="13">
    <source>
        <dbReference type="WBParaSite" id="nRc.2.0.1.t36364-RA"/>
    </source>
</evidence>
<evidence type="ECO:0000256" key="9">
    <source>
        <dbReference type="ARBA" id="ARBA00023136"/>
    </source>
</evidence>
<evidence type="ECO:0000256" key="4">
    <source>
        <dbReference type="ARBA" id="ARBA00022475"/>
    </source>
</evidence>
<evidence type="ECO:0000256" key="10">
    <source>
        <dbReference type="ARBA" id="ARBA00023303"/>
    </source>
</evidence>
<evidence type="ECO:0000256" key="5">
    <source>
        <dbReference type="ARBA" id="ARBA00022692"/>
    </source>
</evidence>
<sequence>MIKTIPSKLSKQCFYGKQICQNGLCYTILGKEQMDDKILHCAKKLKRETLRKYSNRANSNGLIVACPSFLALMQQKLRFVMACKWNGQCSRFDPLPIFRSHPSPEHDLDSLDTVLSDPALRHAVLPNRRVSRVASALVLPPLLSTKRNRILERTESTSILTLNTPLVPWSRSREAKASLLSLISALYGLIIVIMAFSLEVSAFINEESSPSQYDAFYVYQYVVGLLFLTYCYMFLLRDKGWKIPLPFYKKTVSNKNLNRFTAENAAQSWMIVGNKAKKDKVSYASNSNTGIFGIMGIVDKLINIYAAIELGHVGTCYCPINVAEDTIGAVFIFVQLYFIFENSKISIHKLPGISRFGTMHLVATNLCMWMRSIMAEEYHLLMDIEGNGKDTVQELQSSTPNSDEVDSHISKLGLTTHKHNCTLFQTERSSSSWNLKPFLTTCLIEYTVICAAMMYVLWRNTGAKTSTVDRSIRLRKRNVHIDCSSSTKGLFIGLVFFTFTLISMIIFFTKVNKNQHRQALIVCYISDSTLYVAAIVAICAAFYRMRNLNYTPTGHKGLLLDDILLIVGLVSQLMMCVFAMAALTRFNLTSSIIVTASLLRMIEILMQTVFIFYAQRLSTTTNYYSNGMQQDTASESKPGRELVVFLLMINLAMFLINTFETQKSGSNPVTIQFYGKATWTAITCDLMLLGVNFDSTISSNFSCSQVYGSVKVWEEKIL</sequence>
<evidence type="ECO:0000256" key="11">
    <source>
        <dbReference type="SAM" id="Phobius"/>
    </source>
</evidence>
<feature type="transmembrane region" description="Helical" evidence="11">
    <location>
        <begin position="216"/>
        <end position="235"/>
    </location>
</feature>
<dbReference type="Proteomes" id="UP000887565">
    <property type="component" value="Unplaced"/>
</dbReference>
<feature type="transmembrane region" description="Helical" evidence="11">
    <location>
        <begin position="521"/>
        <end position="543"/>
    </location>
</feature>
<keyword evidence="3" id="KW-0813">Transport</keyword>
<evidence type="ECO:0000256" key="6">
    <source>
        <dbReference type="ARBA" id="ARBA00022781"/>
    </source>
</evidence>
<evidence type="ECO:0000256" key="1">
    <source>
        <dbReference type="ARBA" id="ARBA00004651"/>
    </source>
</evidence>
<keyword evidence="9 11" id="KW-0472">Membrane</keyword>
<protein>
    <submittedName>
        <fullName evidence="13">Otopetrin-2</fullName>
    </submittedName>
</protein>
<keyword evidence="5 11" id="KW-0812">Transmembrane</keyword>
<dbReference type="WBParaSite" id="nRc.2.0.1.t36364-RA">
    <property type="protein sequence ID" value="nRc.2.0.1.t36364-RA"/>
    <property type="gene ID" value="nRc.2.0.1.g36364"/>
</dbReference>
<evidence type="ECO:0000256" key="2">
    <source>
        <dbReference type="ARBA" id="ARBA00006513"/>
    </source>
</evidence>
<dbReference type="GO" id="GO:0015252">
    <property type="term" value="F:proton channel activity"/>
    <property type="evidence" value="ECO:0007669"/>
    <property type="project" value="InterPro"/>
</dbReference>
<evidence type="ECO:0000313" key="12">
    <source>
        <dbReference type="Proteomes" id="UP000887565"/>
    </source>
</evidence>
<proteinExistence type="inferred from homology"/>
<comment type="subcellular location">
    <subcellularLocation>
        <location evidence="1">Cell membrane</location>
        <topology evidence="1">Multi-pass membrane protein</topology>
    </subcellularLocation>
</comment>
<feature type="transmembrane region" description="Helical" evidence="11">
    <location>
        <begin position="642"/>
        <end position="659"/>
    </location>
</feature>
<evidence type="ECO:0000256" key="7">
    <source>
        <dbReference type="ARBA" id="ARBA00022989"/>
    </source>
</evidence>
<dbReference type="PANTHER" id="PTHR21522:SF32">
    <property type="entry name" value="OTOPETRIN-2"/>
    <property type="match status" value="1"/>
</dbReference>
<comment type="similarity">
    <text evidence="2">Belongs to the otopetrin family.</text>
</comment>
<dbReference type="InterPro" id="IPR004878">
    <property type="entry name" value="Otopetrin"/>
</dbReference>
<organism evidence="12 13">
    <name type="scientific">Romanomermis culicivorax</name>
    <name type="common">Nematode worm</name>
    <dbReference type="NCBI Taxonomy" id="13658"/>
    <lineage>
        <taxon>Eukaryota</taxon>
        <taxon>Metazoa</taxon>
        <taxon>Ecdysozoa</taxon>
        <taxon>Nematoda</taxon>
        <taxon>Enoplea</taxon>
        <taxon>Dorylaimia</taxon>
        <taxon>Mermithida</taxon>
        <taxon>Mermithoidea</taxon>
        <taxon>Mermithidae</taxon>
        <taxon>Romanomermis</taxon>
    </lineage>
</organism>
<feature type="transmembrane region" description="Helical" evidence="11">
    <location>
        <begin position="592"/>
        <end position="614"/>
    </location>
</feature>
<dbReference type="OMA" id="CCNSKID"/>
<feature type="transmembrane region" description="Helical" evidence="11">
    <location>
        <begin position="438"/>
        <end position="458"/>
    </location>
</feature>
<keyword evidence="6" id="KW-0375">Hydrogen ion transport</keyword>
<keyword evidence="8" id="KW-0406">Ion transport</keyword>
<dbReference type="PANTHER" id="PTHR21522">
    <property type="entry name" value="PROTON CHANNEL OTOP"/>
    <property type="match status" value="1"/>
</dbReference>
<keyword evidence="10" id="KW-0407">Ion channel</keyword>
<reference evidence="13" key="1">
    <citation type="submission" date="2022-11" db="UniProtKB">
        <authorList>
            <consortium name="WormBaseParasite"/>
        </authorList>
    </citation>
    <scope>IDENTIFICATION</scope>
</reference>
<feature type="transmembrane region" description="Helical" evidence="11">
    <location>
        <begin position="490"/>
        <end position="509"/>
    </location>
</feature>